<feature type="chain" id="PRO_5040120836" evidence="3">
    <location>
        <begin position="32"/>
        <end position="337"/>
    </location>
</feature>
<sequence>MRSRYNLFSAASLAFTGLVGLLSTAPSPAQADLICTQTGSDTFHIGSTIKFGFNDTQTTEVEYFNLNLYCYQNSQLIETLMTLNSSSPSPAVWVANSTLTTLSTNCPYNQYQGVFEWSTTDPDTGLNTVGKVACKVMLLVGAGSQASAGTGSDDSDPDTDEPNSGDIEVTEKTKRILIGVGCAVLALILAGFVGFYYIRYSNKRAVQDQVNRKLREPIQSGPLFPPIDRSRDANSRYNELSSVAPSSVASPALTSRTEMGELGGSHLSPALGSRSPTPIAAAHAKQVGQPGGHLSVSQSFNNERPGSLLTSSFVPIEDGRNPFERDEQQQANGSYHY</sequence>
<evidence type="ECO:0000256" key="3">
    <source>
        <dbReference type="SAM" id="SignalP"/>
    </source>
</evidence>
<organism evidence="4 5">
    <name type="scientific">Entomortierella chlamydospora</name>
    <dbReference type="NCBI Taxonomy" id="101097"/>
    <lineage>
        <taxon>Eukaryota</taxon>
        <taxon>Fungi</taxon>
        <taxon>Fungi incertae sedis</taxon>
        <taxon>Mucoromycota</taxon>
        <taxon>Mortierellomycotina</taxon>
        <taxon>Mortierellomycetes</taxon>
        <taxon>Mortierellales</taxon>
        <taxon>Mortierellaceae</taxon>
        <taxon>Entomortierella</taxon>
    </lineage>
</organism>
<keyword evidence="3" id="KW-0732">Signal</keyword>
<dbReference type="Proteomes" id="UP000703661">
    <property type="component" value="Unassembled WGS sequence"/>
</dbReference>
<keyword evidence="2" id="KW-0812">Transmembrane</keyword>
<keyword evidence="2" id="KW-0472">Membrane</keyword>
<dbReference type="OrthoDB" id="2443330at2759"/>
<evidence type="ECO:0000256" key="1">
    <source>
        <dbReference type="SAM" id="MobiDB-lite"/>
    </source>
</evidence>
<feature type="compositionally biased region" description="Basic and acidic residues" evidence="1">
    <location>
        <begin position="317"/>
        <end position="328"/>
    </location>
</feature>
<accession>A0A9P6MMY2</accession>
<gene>
    <name evidence="4" type="ORF">BGZ80_003660</name>
</gene>
<evidence type="ECO:0000256" key="2">
    <source>
        <dbReference type="SAM" id="Phobius"/>
    </source>
</evidence>
<feature type="transmembrane region" description="Helical" evidence="2">
    <location>
        <begin position="176"/>
        <end position="198"/>
    </location>
</feature>
<dbReference type="AlphaFoldDB" id="A0A9P6MMY2"/>
<protein>
    <submittedName>
        <fullName evidence="4">Uncharacterized protein</fullName>
    </submittedName>
</protein>
<keyword evidence="5" id="KW-1185">Reference proteome</keyword>
<name>A0A9P6MMY2_9FUNG</name>
<evidence type="ECO:0000313" key="5">
    <source>
        <dbReference type="Proteomes" id="UP000703661"/>
    </source>
</evidence>
<dbReference type="EMBL" id="JAAAID010001988">
    <property type="protein sequence ID" value="KAG0008238.1"/>
    <property type="molecule type" value="Genomic_DNA"/>
</dbReference>
<keyword evidence="2" id="KW-1133">Transmembrane helix</keyword>
<feature type="region of interest" description="Disordered" evidence="1">
    <location>
        <begin position="258"/>
        <end position="337"/>
    </location>
</feature>
<reference evidence="4" key="1">
    <citation type="journal article" date="2020" name="Fungal Divers.">
        <title>Resolving the Mortierellaceae phylogeny through synthesis of multi-gene phylogenetics and phylogenomics.</title>
        <authorList>
            <person name="Vandepol N."/>
            <person name="Liber J."/>
            <person name="Desiro A."/>
            <person name="Na H."/>
            <person name="Kennedy M."/>
            <person name="Barry K."/>
            <person name="Grigoriev I.V."/>
            <person name="Miller A.N."/>
            <person name="O'Donnell K."/>
            <person name="Stajich J.E."/>
            <person name="Bonito G."/>
        </authorList>
    </citation>
    <scope>NUCLEOTIDE SEQUENCE</scope>
    <source>
        <strain evidence="4">NRRL 2769</strain>
    </source>
</reference>
<feature type="region of interest" description="Disordered" evidence="1">
    <location>
        <begin position="146"/>
        <end position="167"/>
    </location>
</feature>
<evidence type="ECO:0000313" key="4">
    <source>
        <dbReference type="EMBL" id="KAG0008238.1"/>
    </source>
</evidence>
<feature type="compositionally biased region" description="Polar residues" evidence="1">
    <location>
        <begin position="295"/>
        <end position="313"/>
    </location>
</feature>
<feature type="signal peptide" evidence="3">
    <location>
        <begin position="1"/>
        <end position="31"/>
    </location>
</feature>
<feature type="compositionally biased region" description="Acidic residues" evidence="1">
    <location>
        <begin position="153"/>
        <end position="163"/>
    </location>
</feature>
<proteinExistence type="predicted"/>
<comment type="caution">
    <text evidence="4">The sequence shown here is derived from an EMBL/GenBank/DDBJ whole genome shotgun (WGS) entry which is preliminary data.</text>
</comment>